<keyword evidence="3" id="KW-0238">DNA-binding</keyword>
<evidence type="ECO:0000256" key="4">
    <source>
        <dbReference type="ARBA" id="ARBA00023163"/>
    </source>
</evidence>
<dbReference type="InterPro" id="IPR058163">
    <property type="entry name" value="LysR-type_TF_proteobact-type"/>
</dbReference>
<comment type="caution">
    <text evidence="6">The sequence shown here is derived from an EMBL/GenBank/DDBJ whole genome shotgun (WGS) entry which is preliminary data.</text>
</comment>
<dbReference type="SUPFAM" id="SSF53850">
    <property type="entry name" value="Periplasmic binding protein-like II"/>
    <property type="match status" value="1"/>
</dbReference>
<dbReference type="FunFam" id="1.10.10.10:FF:000038">
    <property type="entry name" value="Glycine cleavage system transcriptional activator"/>
    <property type="match status" value="1"/>
</dbReference>
<dbReference type="RefSeq" id="WP_075357569.1">
    <property type="nucleotide sequence ID" value="NZ_MSRG01000012.1"/>
</dbReference>
<dbReference type="Pfam" id="PF00126">
    <property type="entry name" value="HTH_1"/>
    <property type="match status" value="1"/>
</dbReference>
<feature type="domain" description="HTH lysR-type" evidence="5">
    <location>
        <begin position="5"/>
        <end position="62"/>
    </location>
</feature>
<keyword evidence="2" id="KW-0805">Transcription regulation</keyword>
<evidence type="ECO:0000256" key="2">
    <source>
        <dbReference type="ARBA" id="ARBA00023015"/>
    </source>
</evidence>
<dbReference type="SUPFAM" id="SSF46785">
    <property type="entry name" value="Winged helix' DNA-binding domain"/>
    <property type="match status" value="1"/>
</dbReference>
<dbReference type="FunFam" id="3.40.190.10:FF:000017">
    <property type="entry name" value="Glycine cleavage system transcriptional activator"/>
    <property type="match status" value="1"/>
</dbReference>
<dbReference type="PRINTS" id="PR00039">
    <property type="entry name" value="HTHLYSR"/>
</dbReference>
<dbReference type="GO" id="GO:0003700">
    <property type="term" value="F:DNA-binding transcription factor activity"/>
    <property type="evidence" value="ECO:0007669"/>
    <property type="project" value="InterPro"/>
</dbReference>
<dbReference type="PROSITE" id="PS50931">
    <property type="entry name" value="HTH_LYSR"/>
    <property type="match status" value="1"/>
</dbReference>
<evidence type="ECO:0000256" key="3">
    <source>
        <dbReference type="ARBA" id="ARBA00023125"/>
    </source>
</evidence>
<evidence type="ECO:0000313" key="7">
    <source>
        <dbReference type="Proteomes" id="UP000195221"/>
    </source>
</evidence>
<sequence>MRRLPPLNALRAFDAAARQFSISAAAQELHVTHSAVSHQVRQLEEWLGKSLFVRHAGGVRLTDEGQSLKQAADQIFTLLETRCAEIAQHAPIAEIVLGAPGSFLSNWLIARLERFEAANLDIRVRLQTSTSMDDLQRDVVDCLIVSDRTWPADVEAATLFEETVGPVCAPDWPHDIATPADLIGQPLLHTTSRPHAWAEWAARNGVDPALFASGRRFDHLSLLLEAAASGLGVAIAPALLVERELSKERLIAPLGFGPSDAFFAFCTMRGRPDKALLRLREWLKTQRLHTATTT</sequence>
<keyword evidence="4" id="KW-0804">Transcription</keyword>
<evidence type="ECO:0000256" key="1">
    <source>
        <dbReference type="ARBA" id="ARBA00009437"/>
    </source>
</evidence>
<protein>
    <submittedName>
        <fullName evidence="6">Transcriptional regulator, LysR family</fullName>
    </submittedName>
</protein>
<dbReference type="Proteomes" id="UP000195221">
    <property type="component" value="Unassembled WGS sequence"/>
</dbReference>
<dbReference type="AlphaFoldDB" id="A0A242N433"/>
<comment type="similarity">
    <text evidence="1">Belongs to the LysR transcriptional regulatory family.</text>
</comment>
<evidence type="ECO:0000313" key="6">
    <source>
        <dbReference type="EMBL" id="OTP78134.1"/>
    </source>
</evidence>
<reference evidence="6 7" key="1">
    <citation type="submission" date="2017-03" db="EMBL/GenBank/DDBJ databases">
        <title>Genome analysis of strain PAMC 26577.</title>
        <authorList>
            <person name="Oh H.-M."/>
            <person name="Yang J.-A."/>
        </authorList>
    </citation>
    <scope>NUCLEOTIDE SEQUENCE [LARGE SCALE GENOMIC DNA]</scope>
    <source>
        <strain evidence="6 7">PAMC 26577</strain>
    </source>
</reference>
<dbReference type="InterPro" id="IPR000847">
    <property type="entry name" value="LysR_HTH_N"/>
</dbReference>
<dbReference type="PANTHER" id="PTHR30537:SF74">
    <property type="entry name" value="HTH-TYPE TRANSCRIPTIONAL REGULATOR TRPI"/>
    <property type="match status" value="1"/>
</dbReference>
<dbReference type="GO" id="GO:0006351">
    <property type="term" value="P:DNA-templated transcription"/>
    <property type="evidence" value="ECO:0007669"/>
    <property type="project" value="TreeGrafter"/>
</dbReference>
<dbReference type="InterPro" id="IPR005119">
    <property type="entry name" value="LysR_subst-bd"/>
</dbReference>
<accession>A0A242N433</accession>
<dbReference type="PANTHER" id="PTHR30537">
    <property type="entry name" value="HTH-TYPE TRANSCRIPTIONAL REGULATOR"/>
    <property type="match status" value="1"/>
</dbReference>
<dbReference type="Gene3D" id="1.10.10.10">
    <property type="entry name" value="Winged helix-like DNA-binding domain superfamily/Winged helix DNA-binding domain"/>
    <property type="match status" value="1"/>
</dbReference>
<gene>
    <name evidence="6" type="ORF">PAMC26577_05745</name>
</gene>
<dbReference type="InterPro" id="IPR036390">
    <property type="entry name" value="WH_DNA-bd_sf"/>
</dbReference>
<evidence type="ECO:0000259" key="5">
    <source>
        <dbReference type="PROSITE" id="PS50931"/>
    </source>
</evidence>
<dbReference type="EMBL" id="NBTZ01000026">
    <property type="protein sequence ID" value="OTP78134.1"/>
    <property type="molecule type" value="Genomic_DNA"/>
</dbReference>
<dbReference type="Gene3D" id="3.40.190.10">
    <property type="entry name" value="Periplasmic binding protein-like II"/>
    <property type="match status" value="2"/>
</dbReference>
<dbReference type="InterPro" id="IPR036388">
    <property type="entry name" value="WH-like_DNA-bd_sf"/>
</dbReference>
<organism evidence="6 7">
    <name type="scientific">Caballeronia sordidicola</name>
    <name type="common">Burkholderia sordidicola</name>
    <dbReference type="NCBI Taxonomy" id="196367"/>
    <lineage>
        <taxon>Bacteria</taxon>
        <taxon>Pseudomonadati</taxon>
        <taxon>Pseudomonadota</taxon>
        <taxon>Betaproteobacteria</taxon>
        <taxon>Burkholderiales</taxon>
        <taxon>Burkholderiaceae</taxon>
        <taxon>Caballeronia</taxon>
    </lineage>
</organism>
<dbReference type="Pfam" id="PF03466">
    <property type="entry name" value="LysR_substrate"/>
    <property type="match status" value="1"/>
</dbReference>
<dbReference type="GO" id="GO:0043565">
    <property type="term" value="F:sequence-specific DNA binding"/>
    <property type="evidence" value="ECO:0007669"/>
    <property type="project" value="TreeGrafter"/>
</dbReference>
<proteinExistence type="inferred from homology"/>
<name>A0A242N433_CABSO</name>